<keyword evidence="3" id="KW-1185">Reference proteome</keyword>
<comment type="caution">
    <text evidence="2">The sequence shown here is derived from an EMBL/GenBank/DDBJ whole genome shotgun (WGS) entry which is preliminary data.</text>
</comment>
<gene>
    <name evidence="2" type="ORF">M5K25_020130</name>
</gene>
<feature type="region of interest" description="Disordered" evidence="1">
    <location>
        <begin position="159"/>
        <end position="187"/>
    </location>
</feature>
<accession>A0ABD0U963</accession>
<feature type="compositionally biased region" description="Polar residues" evidence="1">
    <location>
        <begin position="177"/>
        <end position="187"/>
    </location>
</feature>
<dbReference type="Proteomes" id="UP001552299">
    <property type="component" value="Unassembled WGS sequence"/>
</dbReference>
<proteinExistence type="predicted"/>
<name>A0ABD0U963_DENTH</name>
<protein>
    <submittedName>
        <fullName evidence="2">Uncharacterized protein</fullName>
    </submittedName>
</protein>
<dbReference type="AlphaFoldDB" id="A0ABD0U963"/>
<evidence type="ECO:0000313" key="3">
    <source>
        <dbReference type="Proteomes" id="UP001552299"/>
    </source>
</evidence>
<organism evidence="2 3">
    <name type="scientific">Dendrobium thyrsiflorum</name>
    <name type="common">Pinecone-like raceme dendrobium</name>
    <name type="synonym">Orchid</name>
    <dbReference type="NCBI Taxonomy" id="117978"/>
    <lineage>
        <taxon>Eukaryota</taxon>
        <taxon>Viridiplantae</taxon>
        <taxon>Streptophyta</taxon>
        <taxon>Embryophyta</taxon>
        <taxon>Tracheophyta</taxon>
        <taxon>Spermatophyta</taxon>
        <taxon>Magnoliopsida</taxon>
        <taxon>Liliopsida</taxon>
        <taxon>Asparagales</taxon>
        <taxon>Orchidaceae</taxon>
        <taxon>Epidendroideae</taxon>
        <taxon>Malaxideae</taxon>
        <taxon>Dendrobiinae</taxon>
        <taxon>Dendrobium</taxon>
    </lineage>
</organism>
<sequence>MGDPEIDSGFVFDEEGRTDILSSPFFDVFFGSDETAADYFDRILYQLSCSLEEHIRPGRWIINGRPLPPHFRRPLRRTRSYASLVLRWHRSGCFYRSSTSPTTRVSILNKLSSKLATHSEKFTSDDMSFEQQQKQLELILAIGKAAQLLESKKVSGKLQVPSGSVVPIPGKKENQELEAQSVDNNRI</sequence>
<evidence type="ECO:0000313" key="2">
    <source>
        <dbReference type="EMBL" id="KAL0909278.1"/>
    </source>
</evidence>
<evidence type="ECO:0000256" key="1">
    <source>
        <dbReference type="SAM" id="MobiDB-lite"/>
    </source>
</evidence>
<dbReference type="EMBL" id="JANQDX010000016">
    <property type="protein sequence ID" value="KAL0909278.1"/>
    <property type="molecule type" value="Genomic_DNA"/>
</dbReference>
<reference evidence="2 3" key="1">
    <citation type="journal article" date="2024" name="Plant Biotechnol. J.">
        <title>Dendrobium thyrsiflorum genome and its molecular insights into genes involved in important horticultural traits.</title>
        <authorList>
            <person name="Chen B."/>
            <person name="Wang J.Y."/>
            <person name="Zheng P.J."/>
            <person name="Li K.L."/>
            <person name="Liang Y.M."/>
            <person name="Chen X.F."/>
            <person name="Zhang C."/>
            <person name="Zhao X."/>
            <person name="He X."/>
            <person name="Zhang G.Q."/>
            <person name="Liu Z.J."/>
            <person name="Xu Q."/>
        </authorList>
    </citation>
    <scope>NUCLEOTIDE SEQUENCE [LARGE SCALE GENOMIC DNA]</scope>
    <source>
        <strain evidence="2">GZMU011</strain>
    </source>
</reference>